<keyword evidence="8" id="KW-1185">Reference proteome</keyword>
<keyword evidence="2 5" id="KW-0812">Transmembrane</keyword>
<dbReference type="OrthoDB" id="2117453at2759"/>
<evidence type="ECO:0000256" key="4">
    <source>
        <dbReference type="ARBA" id="ARBA00023136"/>
    </source>
</evidence>
<feature type="domain" description="MARVEL" evidence="6">
    <location>
        <begin position="9"/>
        <end position="147"/>
    </location>
</feature>
<comment type="caution">
    <text evidence="7">The sequence shown here is derived from an EMBL/GenBank/DDBJ whole genome shotgun (WGS) entry which is preliminary data.</text>
</comment>
<evidence type="ECO:0000313" key="8">
    <source>
        <dbReference type="Proteomes" id="UP000279236"/>
    </source>
</evidence>
<protein>
    <recommendedName>
        <fullName evidence="6">MARVEL domain-containing protein</fullName>
    </recommendedName>
</protein>
<dbReference type="GeneID" id="39593643"/>
<evidence type="ECO:0000256" key="3">
    <source>
        <dbReference type="ARBA" id="ARBA00022989"/>
    </source>
</evidence>
<accession>A0A427XNV8</accession>
<organism evidence="7 8">
    <name type="scientific">Apiotrichum porosum</name>
    <dbReference type="NCBI Taxonomy" id="105984"/>
    <lineage>
        <taxon>Eukaryota</taxon>
        <taxon>Fungi</taxon>
        <taxon>Dikarya</taxon>
        <taxon>Basidiomycota</taxon>
        <taxon>Agaricomycotina</taxon>
        <taxon>Tremellomycetes</taxon>
        <taxon>Trichosporonales</taxon>
        <taxon>Trichosporonaceae</taxon>
        <taxon>Apiotrichum</taxon>
    </lineage>
</organism>
<evidence type="ECO:0000259" key="6">
    <source>
        <dbReference type="Pfam" id="PF01284"/>
    </source>
</evidence>
<reference evidence="7 8" key="1">
    <citation type="submission" date="2018-11" db="EMBL/GenBank/DDBJ databases">
        <title>Genome sequence of Apiotrichum porosum DSM 27194.</title>
        <authorList>
            <person name="Aliyu H."/>
            <person name="Gorte O."/>
            <person name="Ochsenreither K."/>
        </authorList>
    </citation>
    <scope>NUCLEOTIDE SEQUENCE [LARGE SCALE GENOMIC DNA]</scope>
    <source>
        <strain evidence="7 8">DSM 27194</strain>
    </source>
</reference>
<keyword evidence="3 5" id="KW-1133">Transmembrane helix</keyword>
<dbReference type="GO" id="GO:0016020">
    <property type="term" value="C:membrane"/>
    <property type="evidence" value="ECO:0007669"/>
    <property type="project" value="UniProtKB-SubCell"/>
</dbReference>
<evidence type="ECO:0000313" key="7">
    <source>
        <dbReference type="EMBL" id="RSH80520.1"/>
    </source>
</evidence>
<comment type="subcellular location">
    <subcellularLocation>
        <location evidence="1">Membrane</location>
        <topology evidence="1">Multi-pass membrane protein</topology>
    </subcellularLocation>
</comment>
<dbReference type="EMBL" id="RSCE01000008">
    <property type="protein sequence ID" value="RSH80520.1"/>
    <property type="molecule type" value="Genomic_DNA"/>
</dbReference>
<dbReference type="InterPro" id="IPR008253">
    <property type="entry name" value="Marvel"/>
</dbReference>
<dbReference type="AlphaFoldDB" id="A0A427XNV8"/>
<feature type="transmembrane region" description="Helical" evidence="5">
    <location>
        <begin position="80"/>
        <end position="102"/>
    </location>
</feature>
<feature type="transmembrane region" description="Helical" evidence="5">
    <location>
        <begin position="52"/>
        <end position="73"/>
    </location>
</feature>
<evidence type="ECO:0000256" key="2">
    <source>
        <dbReference type="ARBA" id="ARBA00022692"/>
    </source>
</evidence>
<dbReference type="Proteomes" id="UP000279236">
    <property type="component" value="Unassembled WGS sequence"/>
</dbReference>
<feature type="transmembrane region" description="Helical" evidence="5">
    <location>
        <begin position="132"/>
        <end position="153"/>
    </location>
</feature>
<proteinExistence type="predicted"/>
<keyword evidence="4 5" id="KW-0472">Membrane</keyword>
<evidence type="ECO:0000256" key="5">
    <source>
        <dbReference type="SAM" id="Phobius"/>
    </source>
</evidence>
<sequence>MNERMVRITHAIIMSFTLLFAIVTLGISASLVSMYNKEGNPAHHGTQYRDRIRITLVGAVWTTVFSLVLLIGFQTAGHSAAWGIITHMVPIVIGFLLTLIGASSVTALTNTVDCGNKDQTFNHCSMVKNMVVTAWIDTIFLFIGVVLLIIIAFHARAWGGARRQSLYVE</sequence>
<name>A0A427XNV8_9TREE</name>
<dbReference type="RefSeq" id="XP_028475467.1">
    <property type="nucleotide sequence ID" value="XM_028624395.1"/>
</dbReference>
<gene>
    <name evidence="7" type="ORF">EHS24_009100</name>
</gene>
<evidence type="ECO:0000256" key="1">
    <source>
        <dbReference type="ARBA" id="ARBA00004141"/>
    </source>
</evidence>
<dbReference type="Pfam" id="PF01284">
    <property type="entry name" value="MARVEL"/>
    <property type="match status" value="1"/>
</dbReference>
<feature type="transmembrane region" description="Helical" evidence="5">
    <location>
        <begin position="12"/>
        <end position="32"/>
    </location>
</feature>